<feature type="transmembrane region" description="Helical" evidence="13">
    <location>
        <begin position="168"/>
        <end position="189"/>
    </location>
</feature>
<dbReference type="NCBIfam" id="TIGR03592">
    <property type="entry name" value="yidC_oxa1_cterm"/>
    <property type="match status" value="1"/>
</dbReference>
<evidence type="ECO:0000256" key="4">
    <source>
        <dbReference type="ARBA" id="ARBA00022692"/>
    </source>
</evidence>
<evidence type="ECO:0000256" key="9">
    <source>
        <dbReference type="ARBA" id="ARBA00031538"/>
    </source>
</evidence>
<evidence type="ECO:0000256" key="11">
    <source>
        <dbReference type="ARBA" id="ARBA00033342"/>
    </source>
</evidence>
<feature type="transmembrane region" description="Helical" evidence="13">
    <location>
        <begin position="209"/>
        <end position="234"/>
    </location>
</feature>
<dbReference type="RefSeq" id="WP_194706807.1">
    <property type="nucleotide sequence ID" value="NZ_JADKPN010000005.1"/>
</dbReference>
<comment type="caution">
    <text evidence="15">The sequence shown here is derived from an EMBL/GenBank/DDBJ whole genome shotgun (WGS) entry which is preliminary data.</text>
</comment>
<keyword evidence="6 13" id="KW-0472">Membrane</keyword>
<comment type="function">
    <text evidence="7">Required for the insertion and/or proper folding and/or complex formation of integral membrane proteins into the membrane. Involved in integration of membrane proteins that insert both dependently and independently of the Sec translocase complex, as well as at least some lipoproteins. Aids folding of multispanning membrane proteins.</text>
</comment>
<dbReference type="InterPro" id="IPR028055">
    <property type="entry name" value="YidC/Oxa/ALB_C"/>
</dbReference>
<proteinExistence type="inferred from homology"/>
<evidence type="ECO:0000256" key="10">
    <source>
        <dbReference type="ARBA" id="ARBA00033245"/>
    </source>
</evidence>
<dbReference type="Pfam" id="PF02096">
    <property type="entry name" value="60KD_IMP"/>
    <property type="match status" value="1"/>
</dbReference>
<evidence type="ECO:0000256" key="5">
    <source>
        <dbReference type="ARBA" id="ARBA00022989"/>
    </source>
</evidence>
<name>A0A930V9Z2_9ACTN</name>
<evidence type="ECO:0000256" key="7">
    <source>
        <dbReference type="ARBA" id="ARBA00025034"/>
    </source>
</evidence>
<reference evidence="15" key="1">
    <citation type="submission" date="2020-11" db="EMBL/GenBank/DDBJ databases">
        <title>Nocardioides sp. nov., isolated from Soil of Cynanchum wilfordii Hemsley rhizosphere.</title>
        <authorList>
            <person name="Lee J.-S."/>
            <person name="Suh M.K."/>
            <person name="Kim J.-S."/>
        </authorList>
    </citation>
    <scope>NUCLEOTIDE SEQUENCE</scope>
    <source>
        <strain evidence="15">KCTC 19275</strain>
    </source>
</reference>
<comment type="similarity">
    <text evidence="2">Belongs to the OXA1/ALB3/YidC family. Type 1 subfamily.</text>
</comment>
<keyword evidence="16" id="KW-1185">Reference proteome</keyword>
<comment type="subcellular location">
    <subcellularLocation>
        <location evidence="1 12">Membrane</location>
        <topology evidence="1 12">Multi-pass membrane protein</topology>
    </subcellularLocation>
</comment>
<comment type="subunit">
    <text evidence="8">Interacts with the Sec translocase complex via SecD. Specifically interacts with transmembrane segments of nascent integral membrane proteins during membrane integration.</text>
</comment>
<dbReference type="EMBL" id="JADKPN010000005">
    <property type="protein sequence ID" value="MBF4763629.1"/>
    <property type="molecule type" value="Genomic_DNA"/>
</dbReference>
<dbReference type="Proteomes" id="UP000640489">
    <property type="component" value="Unassembled WGS sequence"/>
</dbReference>
<organism evidence="15 16">
    <name type="scientific">Nocardioides islandensis</name>
    <dbReference type="NCBI Taxonomy" id="433663"/>
    <lineage>
        <taxon>Bacteria</taxon>
        <taxon>Bacillati</taxon>
        <taxon>Actinomycetota</taxon>
        <taxon>Actinomycetes</taxon>
        <taxon>Propionibacteriales</taxon>
        <taxon>Nocardioidaceae</taxon>
        <taxon>Nocardioides</taxon>
    </lineage>
</organism>
<keyword evidence="4 12" id="KW-0812">Transmembrane</keyword>
<evidence type="ECO:0000256" key="8">
    <source>
        <dbReference type="ARBA" id="ARBA00026028"/>
    </source>
</evidence>
<evidence type="ECO:0000313" key="15">
    <source>
        <dbReference type="EMBL" id="MBF4763629.1"/>
    </source>
</evidence>
<evidence type="ECO:0000256" key="3">
    <source>
        <dbReference type="ARBA" id="ARBA00015325"/>
    </source>
</evidence>
<dbReference type="InterPro" id="IPR001708">
    <property type="entry name" value="YidC/ALB3/OXA1/COX18"/>
</dbReference>
<feature type="domain" description="Membrane insertase YidC/Oxa/ALB C-terminal" evidence="14">
    <location>
        <begin position="35"/>
        <end position="249"/>
    </location>
</feature>
<feature type="transmembrane region" description="Helical" evidence="13">
    <location>
        <begin position="106"/>
        <end position="125"/>
    </location>
</feature>
<feature type="transmembrane region" description="Helical" evidence="13">
    <location>
        <begin position="36"/>
        <end position="58"/>
    </location>
</feature>
<evidence type="ECO:0000256" key="2">
    <source>
        <dbReference type="ARBA" id="ARBA00010527"/>
    </source>
</evidence>
<evidence type="ECO:0000256" key="13">
    <source>
        <dbReference type="SAM" id="Phobius"/>
    </source>
</evidence>
<gene>
    <name evidence="15" type="primary">yidC</name>
    <name evidence="15" type="ORF">ISU07_10865</name>
</gene>
<evidence type="ECO:0000313" key="16">
    <source>
        <dbReference type="Proteomes" id="UP000640489"/>
    </source>
</evidence>
<evidence type="ECO:0000256" key="12">
    <source>
        <dbReference type="RuleBase" id="RU003945"/>
    </source>
</evidence>
<accession>A0A930V9Z2</accession>
<keyword evidence="5 13" id="KW-1133">Transmembrane helix</keyword>
<evidence type="ECO:0000259" key="14">
    <source>
        <dbReference type="Pfam" id="PF02096"/>
    </source>
</evidence>
<feature type="transmembrane region" description="Helical" evidence="13">
    <location>
        <begin position="137"/>
        <end position="156"/>
    </location>
</feature>
<dbReference type="GO" id="GO:0051205">
    <property type="term" value="P:protein insertion into membrane"/>
    <property type="evidence" value="ECO:0007669"/>
    <property type="project" value="TreeGrafter"/>
</dbReference>
<protein>
    <recommendedName>
        <fullName evidence="3">Membrane protein insertase YidC</fullName>
    </recommendedName>
    <alternativeName>
        <fullName evidence="11">Foldase YidC</fullName>
    </alternativeName>
    <alternativeName>
        <fullName evidence="10">Membrane integrase YidC</fullName>
    </alternativeName>
    <alternativeName>
        <fullName evidence="9">Membrane protein YidC</fullName>
    </alternativeName>
</protein>
<dbReference type="PANTHER" id="PTHR12428:SF65">
    <property type="entry name" value="CYTOCHROME C OXIDASE ASSEMBLY PROTEIN COX18, MITOCHONDRIAL"/>
    <property type="match status" value="1"/>
</dbReference>
<dbReference type="AlphaFoldDB" id="A0A930V9Z2"/>
<sequence>MSVLDPLSHALAALVASFHSTLTALGADPATGLTWTLSVVAVVMTVRLALLPLVVHGVRSAHAAARARPQLADLSHRYRNRADLESIRRLREERRAIAAEHGQSRLGCLPMLLQVPVWIALYHLLSQVAAGTSVGAMTPALVASLGAATFLGVPLADRGYVGLGPAHLAVTAGLALLAAGLAFVTQRYVVAPNTVTDGLPQAVATAQHLVPLASAVSLLVAGSVVPLALLVYWACSGAWTLAQSAVITRWFPTPGTPAAARAALRAG</sequence>
<dbReference type="GO" id="GO:0005886">
    <property type="term" value="C:plasma membrane"/>
    <property type="evidence" value="ECO:0007669"/>
    <property type="project" value="TreeGrafter"/>
</dbReference>
<dbReference type="GO" id="GO:0032977">
    <property type="term" value="F:membrane insertase activity"/>
    <property type="evidence" value="ECO:0007669"/>
    <property type="project" value="InterPro"/>
</dbReference>
<evidence type="ECO:0000256" key="6">
    <source>
        <dbReference type="ARBA" id="ARBA00023136"/>
    </source>
</evidence>
<dbReference type="PANTHER" id="PTHR12428">
    <property type="entry name" value="OXA1"/>
    <property type="match status" value="1"/>
</dbReference>
<evidence type="ECO:0000256" key="1">
    <source>
        <dbReference type="ARBA" id="ARBA00004141"/>
    </source>
</evidence>